<organism evidence="1 2">
    <name type="scientific">Ficus carica</name>
    <name type="common">Common fig</name>
    <dbReference type="NCBI Taxonomy" id="3494"/>
    <lineage>
        <taxon>Eukaryota</taxon>
        <taxon>Viridiplantae</taxon>
        <taxon>Streptophyta</taxon>
        <taxon>Embryophyta</taxon>
        <taxon>Tracheophyta</taxon>
        <taxon>Spermatophyta</taxon>
        <taxon>Magnoliopsida</taxon>
        <taxon>eudicotyledons</taxon>
        <taxon>Gunneridae</taxon>
        <taxon>Pentapetalae</taxon>
        <taxon>rosids</taxon>
        <taxon>fabids</taxon>
        <taxon>Rosales</taxon>
        <taxon>Moraceae</taxon>
        <taxon>Ficeae</taxon>
        <taxon>Ficus</taxon>
    </lineage>
</organism>
<reference evidence="1" key="1">
    <citation type="submission" date="2023-07" db="EMBL/GenBank/DDBJ databases">
        <title>draft genome sequence of fig (Ficus carica).</title>
        <authorList>
            <person name="Takahashi T."/>
            <person name="Nishimura K."/>
        </authorList>
    </citation>
    <scope>NUCLEOTIDE SEQUENCE</scope>
</reference>
<gene>
    <name evidence="1" type="ORF">TIFTF001_028600</name>
</gene>
<accession>A0AA88DQN9</accession>
<dbReference type="Proteomes" id="UP001187192">
    <property type="component" value="Unassembled WGS sequence"/>
</dbReference>
<sequence>MVAISLTRRLFRHPDHRLARLGHRSKAFNKLSSIAQYPSSSYSHSSSPSSTVVVVSIRLRPLSSVFSATYKTTPAIHLPMQVRILFALFMDGERDADTGQHAKHGALRPITSYKL</sequence>
<dbReference type="EMBL" id="BTGU01000088">
    <property type="protein sequence ID" value="GMN59506.1"/>
    <property type="molecule type" value="Genomic_DNA"/>
</dbReference>
<evidence type="ECO:0000313" key="2">
    <source>
        <dbReference type="Proteomes" id="UP001187192"/>
    </source>
</evidence>
<protein>
    <submittedName>
        <fullName evidence="1">Uncharacterized protein</fullName>
    </submittedName>
</protein>
<evidence type="ECO:0000313" key="1">
    <source>
        <dbReference type="EMBL" id="GMN59506.1"/>
    </source>
</evidence>
<dbReference type="AlphaFoldDB" id="A0AA88DQN9"/>
<keyword evidence="2" id="KW-1185">Reference proteome</keyword>
<comment type="caution">
    <text evidence="1">The sequence shown here is derived from an EMBL/GenBank/DDBJ whole genome shotgun (WGS) entry which is preliminary data.</text>
</comment>
<proteinExistence type="predicted"/>
<name>A0AA88DQN9_FICCA</name>